<keyword evidence="1" id="KW-1133">Transmembrane helix</keyword>
<protein>
    <submittedName>
        <fullName evidence="2">Uncharacterized protein</fullName>
    </submittedName>
</protein>
<keyword evidence="1" id="KW-0472">Membrane</keyword>
<organism evidence="2 3">
    <name type="scientific">Candidatus Giovannonibacteria bacterium RIFCSPHIGHO2_02_42_15</name>
    <dbReference type="NCBI Taxonomy" id="1798329"/>
    <lineage>
        <taxon>Bacteria</taxon>
        <taxon>Candidatus Giovannoniibacteriota</taxon>
    </lineage>
</organism>
<evidence type="ECO:0000313" key="3">
    <source>
        <dbReference type="Proteomes" id="UP000177451"/>
    </source>
</evidence>
<dbReference type="EMBL" id="MFHH01000011">
    <property type="protein sequence ID" value="OGF65317.1"/>
    <property type="molecule type" value="Genomic_DNA"/>
</dbReference>
<proteinExistence type="predicted"/>
<gene>
    <name evidence="2" type="ORF">A2Z53_01415</name>
</gene>
<reference evidence="2 3" key="1">
    <citation type="journal article" date="2016" name="Nat. Commun.">
        <title>Thousands of microbial genomes shed light on interconnected biogeochemical processes in an aquifer system.</title>
        <authorList>
            <person name="Anantharaman K."/>
            <person name="Brown C.T."/>
            <person name="Hug L.A."/>
            <person name="Sharon I."/>
            <person name="Castelle C.J."/>
            <person name="Probst A.J."/>
            <person name="Thomas B.C."/>
            <person name="Singh A."/>
            <person name="Wilkins M.J."/>
            <person name="Karaoz U."/>
            <person name="Brodie E.L."/>
            <person name="Williams K.H."/>
            <person name="Hubbard S.S."/>
            <person name="Banfield J.F."/>
        </authorList>
    </citation>
    <scope>NUCLEOTIDE SEQUENCE [LARGE SCALE GENOMIC DNA]</scope>
</reference>
<comment type="caution">
    <text evidence="2">The sequence shown here is derived from an EMBL/GenBank/DDBJ whole genome shotgun (WGS) entry which is preliminary data.</text>
</comment>
<dbReference type="AlphaFoldDB" id="A0A1F5VPN0"/>
<feature type="transmembrane region" description="Helical" evidence="1">
    <location>
        <begin position="31"/>
        <end position="50"/>
    </location>
</feature>
<keyword evidence="1" id="KW-0812">Transmembrane</keyword>
<accession>A0A1F5VPN0</accession>
<evidence type="ECO:0000256" key="1">
    <source>
        <dbReference type="SAM" id="Phobius"/>
    </source>
</evidence>
<evidence type="ECO:0000313" key="2">
    <source>
        <dbReference type="EMBL" id="OGF65317.1"/>
    </source>
</evidence>
<sequence>MLQLANRPGRKKRFCFSMIKNMPANRAREGGFMFFVEFFLIFYNGILTFVSKSVKYLIISNSSERRDSNEGIDLFHFIVSRHEFNAGMGAGAGYG</sequence>
<dbReference type="Proteomes" id="UP000177451">
    <property type="component" value="Unassembled WGS sequence"/>
</dbReference>
<name>A0A1F5VPN0_9BACT</name>